<reference evidence="3 4" key="1">
    <citation type="submission" date="2019-11" db="EMBL/GenBank/DDBJ databases">
        <authorList>
            <person name="Holert J."/>
        </authorList>
    </citation>
    <scope>NUCLEOTIDE SEQUENCE [LARGE SCALE GENOMIC DNA]</scope>
    <source>
        <strain evidence="2">BC3_2A</strain>
        <strain evidence="1">SB11_1A</strain>
    </source>
</reference>
<keyword evidence="3" id="KW-1185">Reference proteome</keyword>
<organism evidence="2 4">
    <name type="scientific">Zhongshania aliphaticivorans</name>
    <dbReference type="NCBI Taxonomy" id="1470434"/>
    <lineage>
        <taxon>Bacteria</taxon>
        <taxon>Pseudomonadati</taxon>
        <taxon>Pseudomonadota</taxon>
        <taxon>Gammaproteobacteria</taxon>
        <taxon>Cellvibrionales</taxon>
        <taxon>Spongiibacteraceae</taxon>
        <taxon>Zhongshania</taxon>
    </lineage>
</organism>
<proteinExistence type="predicted"/>
<evidence type="ECO:0000313" key="4">
    <source>
        <dbReference type="Proteomes" id="UP000439591"/>
    </source>
</evidence>
<protein>
    <submittedName>
        <fullName evidence="2">Uncharacterized protein</fullName>
    </submittedName>
</protein>
<sequence length="57" mass="6301">MVSVNSKNNVDSKKSNVIEMHCFELFHKEIAYASQRLHKELSIAKGLASVNGGRANV</sequence>
<dbReference type="Proteomes" id="UP000439591">
    <property type="component" value="Unassembled WGS sequence"/>
</dbReference>
<gene>
    <name evidence="1" type="ORF">IHBHHGIJ_02068</name>
    <name evidence="2" type="ORF">KFEGEMFD_01670</name>
</gene>
<name>A0A5S9P4F9_9GAMM</name>
<dbReference type="Proteomes" id="UP000435877">
    <property type="component" value="Unassembled WGS sequence"/>
</dbReference>
<dbReference type="EMBL" id="CACSIM010000002">
    <property type="protein sequence ID" value="CAA0098276.1"/>
    <property type="molecule type" value="Genomic_DNA"/>
</dbReference>
<dbReference type="EMBL" id="CACSIK010000001">
    <property type="protein sequence ID" value="CAA0090778.1"/>
    <property type="molecule type" value="Genomic_DNA"/>
</dbReference>
<evidence type="ECO:0000313" key="2">
    <source>
        <dbReference type="EMBL" id="CAA0098276.1"/>
    </source>
</evidence>
<dbReference type="AlphaFoldDB" id="A0A5S9P4F9"/>
<accession>A0A5S9P4F9</accession>
<evidence type="ECO:0000313" key="1">
    <source>
        <dbReference type="EMBL" id="CAA0090778.1"/>
    </source>
</evidence>
<evidence type="ECO:0000313" key="3">
    <source>
        <dbReference type="Proteomes" id="UP000435877"/>
    </source>
</evidence>